<keyword evidence="9" id="KW-0443">Lipid metabolism</keyword>
<dbReference type="PANTHER" id="PTHR19359">
    <property type="entry name" value="CYTOCHROME B5"/>
    <property type="match status" value="1"/>
</dbReference>
<reference evidence="14" key="1">
    <citation type="submission" date="2020-01" db="EMBL/GenBank/DDBJ databases">
        <title>Development of genomics and gene disruption for Polysphondylium violaceum indicates a role for the polyketide synthase stlB in stalk morphogenesis.</title>
        <authorList>
            <person name="Narita B."/>
            <person name="Kawabe Y."/>
            <person name="Kin K."/>
            <person name="Saito T."/>
            <person name="Gibbs R."/>
            <person name="Kuspa A."/>
            <person name="Muzny D."/>
            <person name="Queller D."/>
            <person name="Richards S."/>
            <person name="Strassman J."/>
            <person name="Sucgang R."/>
            <person name="Worley K."/>
            <person name="Schaap P."/>
        </authorList>
    </citation>
    <scope>NUCLEOTIDE SEQUENCE</scope>
    <source>
        <strain evidence="14">QSvi11</strain>
    </source>
</reference>
<dbReference type="InterPro" id="IPR036400">
    <property type="entry name" value="Cyt_B5-like_heme/steroid_sf"/>
</dbReference>
<keyword evidence="7" id="KW-0249">Electron transport</keyword>
<evidence type="ECO:0000256" key="1">
    <source>
        <dbReference type="ARBA" id="ARBA00001962"/>
    </source>
</evidence>
<dbReference type="GO" id="GO:0020037">
    <property type="term" value="F:heme binding"/>
    <property type="evidence" value="ECO:0007669"/>
    <property type="project" value="TreeGrafter"/>
</dbReference>
<organism evidence="14 15">
    <name type="scientific">Polysphondylium violaceum</name>
    <dbReference type="NCBI Taxonomy" id="133409"/>
    <lineage>
        <taxon>Eukaryota</taxon>
        <taxon>Amoebozoa</taxon>
        <taxon>Evosea</taxon>
        <taxon>Eumycetozoa</taxon>
        <taxon>Dictyostelia</taxon>
        <taxon>Dictyosteliales</taxon>
        <taxon>Dictyosteliaceae</taxon>
        <taxon>Polysphondylium</taxon>
    </lineage>
</organism>
<evidence type="ECO:0000256" key="3">
    <source>
        <dbReference type="ARBA" id="ARBA00022516"/>
    </source>
</evidence>
<evidence type="ECO:0000256" key="5">
    <source>
        <dbReference type="ARBA" id="ARBA00022723"/>
    </source>
</evidence>
<dbReference type="FunFam" id="3.10.120.10:FF:000007">
    <property type="entry name" value="Sulfite oxidase, mitochondrial"/>
    <property type="match status" value="1"/>
</dbReference>
<evidence type="ECO:0000256" key="12">
    <source>
        <dbReference type="SAM" id="Phobius"/>
    </source>
</evidence>
<evidence type="ECO:0000256" key="10">
    <source>
        <dbReference type="ARBA" id="ARBA00023160"/>
    </source>
</evidence>
<keyword evidence="3" id="KW-0444">Lipid biosynthesis</keyword>
<dbReference type="InterPro" id="IPR050668">
    <property type="entry name" value="Cytochrome_b5"/>
</dbReference>
<dbReference type="GO" id="GO:0006633">
    <property type="term" value="P:fatty acid biosynthetic process"/>
    <property type="evidence" value="ECO:0007669"/>
    <property type="project" value="UniProtKB-KW"/>
</dbReference>
<protein>
    <recommendedName>
        <fullName evidence="13">Cytochrome b5 heme-binding domain-containing protein</fullName>
    </recommendedName>
</protein>
<dbReference type="SMART" id="SM01117">
    <property type="entry name" value="Cyt-b5"/>
    <property type="match status" value="1"/>
</dbReference>
<evidence type="ECO:0000256" key="9">
    <source>
        <dbReference type="ARBA" id="ARBA00023098"/>
    </source>
</evidence>
<evidence type="ECO:0000256" key="4">
    <source>
        <dbReference type="ARBA" id="ARBA00022617"/>
    </source>
</evidence>
<comment type="similarity">
    <text evidence="2">Belongs to the fatty acid desaturase type 1 family.</text>
</comment>
<dbReference type="Pfam" id="PF00173">
    <property type="entry name" value="Cyt-b5"/>
    <property type="match status" value="1"/>
</dbReference>
<evidence type="ECO:0000256" key="11">
    <source>
        <dbReference type="ARBA" id="ARBA00038168"/>
    </source>
</evidence>
<feature type="transmembrane region" description="Helical" evidence="12">
    <location>
        <begin position="6"/>
        <end position="24"/>
    </location>
</feature>
<dbReference type="AlphaFoldDB" id="A0A8J4PTG5"/>
<keyword evidence="10" id="KW-0275">Fatty acid biosynthesis</keyword>
<keyword evidence="5" id="KW-0479">Metal-binding</keyword>
<comment type="caution">
    <text evidence="14">The sequence shown here is derived from an EMBL/GenBank/DDBJ whole genome shotgun (WGS) entry which is preliminary data.</text>
</comment>
<gene>
    <name evidence="14" type="ORF">CYY_005943</name>
</gene>
<proteinExistence type="inferred from homology"/>
<dbReference type="PANTHER" id="PTHR19359:SF149">
    <property type="entry name" value="CYTOCHROME B5 HEME-BINDING DOMAIN-CONTAINING PROTEIN"/>
    <property type="match status" value="1"/>
</dbReference>
<evidence type="ECO:0000256" key="2">
    <source>
        <dbReference type="ARBA" id="ARBA00009295"/>
    </source>
</evidence>
<sequence length="128" mass="14888">MDQESITYIILFVLVALVIKKLFLSNDKPVVKPKQSTEKQKKKKRVVDRENPTFYTAEEVSVHDKEDDLWLIIDDKVYDVTEYVDKHMGGLAIMKNAGRDSTEGFNGEQHPIKVRQILDEYYIGELKK</sequence>
<evidence type="ECO:0000256" key="7">
    <source>
        <dbReference type="ARBA" id="ARBA00022982"/>
    </source>
</evidence>
<dbReference type="InterPro" id="IPR001199">
    <property type="entry name" value="Cyt_B5-like_heme/steroid-bd"/>
</dbReference>
<keyword evidence="12" id="KW-1133">Transmembrane helix</keyword>
<dbReference type="Gene3D" id="3.10.120.10">
    <property type="entry name" value="Cytochrome b5-like heme/steroid binding domain"/>
    <property type="match status" value="1"/>
</dbReference>
<dbReference type="PROSITE" id="PS50255">
    <property type="entry name" value="CYTOCHROME_B5_2"/>
    <property type="match status" value="1"/>
</dbReference>
<accession>A0A8J4PTG5</accession>
<evidence type="ECO:0000259" key="13">
    <source>
        <dbReference type="PROSITE" id="PS50255"/>
    </source>
</evidence>
<keyword evidence="4" id="KW-0349">Heme</keyword>
<keyword evidence="7" id="KW-0813">Transport</keyword>
<evidence type="ECO:0000313" key="15">
    <source>
        <dbReference type="Proteomes" id="UP000695562"/>
    </source>
</evidence>
<dbReference type="EMBL" id="AJWJ01000251">
    <property type="protein sequence ID" value="KAF2072755.1"/>
    <property type="molecule type" value="Genomic_DNA"/>
</dbReference>
<keyword evidence="6" id="KW-0276">Fatty acid metabolism</keyword>
<comment type="cofactor">
    <cofactor evidence="1">
        <name>Fe cation</name>
        <dbReference type="ChEBI" id="CHEBI:24875"/>
    </cofactor>
</comment>
<evidence type="ECO:0000256" key="6">
    <source>
        <dbReference type="ARBA" id="ARBA00022832"/>
    </source>
</evidence>
<comment type="similarity">
    <text evidence="11">Belongs to the cytochrome b5 family.</text>
</comment>
<feature type="domain" description="Cytochrome b5 heme-binding" evidence="13">
    <location>
        <begin position="52"/>
        <end position="127"/>
    </location>
</feature>
<keyword evidence="12" id="KW-0472">Membrane</keyword>
<name>A0A8J4PTG5_9MYCE</name>
<keyword evidence="12" id="KW-0812">Transmembrane</keyword>
<keyword evidence="8" id="KW-0408">Iron</keyword>
<dbReference type="SUPFAM" id="SSF55856">
    <property type="entry name" value="Cytochrome b5-like heme/steroid binding domain"/>
    <property type="match status" value="1"/>
</dbReference>
<dbReference type="Proteomes" id="UP000695562">
    <property type="component" value="Unassembled WGS sequence"/>
</dbReference>
<dbReference type="GO" id="GO:0016020">
    <property type="term" value="C:membrane"/>
    <property type="evidence" value="ECO:0007669"/>
    <property type="project" value="TreeGrafter"/>
</dbReference>
<dbReference type="OrthoDB" id="260519at2759"/>
<evidence type="ECO:0000256" key="8">
    <source>
        <dbReference type="ARBA" id="ARBA00023004"/>
    </source>
</evidence>
<keyword evidence="15" id="KW-1185">Reference proteome</keyword>
<evidence type="ECO:0000313" key="14">
    <source>
        <dbReference type="EMBL" id="KAF2072755.1"/>
    </source>
</evidence>
<dbReference type="GO" id="GO:0046872">
    <property type="term" value="F:metal ion binding"/>
    <property type="evidence" value="ECO:0007669"/>
    <property type="project" value="UniProtKB-KW"/>
</dbReference>